<gene>
    <name evidence="2" type="ORF">D2S45_12070</name>
</gene>
<dbReference type="EMBL" id="QXEN01000036">
    <property type="protein sequence ID" value="RRF86306.1"/>
    <property type="molecule type" value="Genomic_DNA"/>
</dbReference>
<evidence type="ECO:0000313" key="2">
    <source>
        <dbReference type="EMBL" id="RRF86306.1"/>
    </source>
</evidence>
<feature type="region of interest" description="Disordered" evidence="1">
    <location>
        <begin position="27"/>
        <end position="67"/>
    </location>
</feature>
<organism evidence="2 3">
    <name type="scientific">Prevotella intermedia</name>
    <dbReference type="NCBI Taxonomy" id="28131"/>
    <lineage>
        <taxon>Bacteria</taxon>
        <taxon>Pseudomonadati</taxon>
        <taxon>Bacteroidota</taxon>
        <taxon>Bacteroidia</taxon>
        <taxon>Bacteroidales</taxon>
        <taxon>Prevotellaceae</taxon>
        <taxon>Prevotella</taxon>
    </lineage>
</organism>
<dbReference type="RefSeq" id="WP_124140509.1">
    <property type="nucleotide sequence ID" value="NZ_QXEM01000036.1"/>
</dbReference>
<dbReference type="Proteomes" id="UP000283868">
    <property type="component" value="Unassembled WGS sequence"/>
</dbReference>
<sequence>MEKKQYIQPKIEVVRLKLENLMITASPGVGGDYDPTLPIDAKPGFFDEEEEDGSLGTSEGRWNLLEK</sequence>
<comment type="caution">
    <text evidence="2">The sequence shown here is derived from an EMBL/GenBank/DDBJ whole genome shotgun (WGS) entry which is preliminary data.</text>
</comment>
<reference evidence="2 3" key="1">
    <citation type="submission" date="2018-08" db="EMBL/GenBank/DDBJ databases">
        <title>Comparative analysis of Prevotella intermedia strains.</title>
        <authorList>
            <person name="Moon J.-H."/>
            <person name="Lee J.-H."/>
        </authorList>
    </citation>
    <scope>NUCLEOTIDE SEQUENCE [LARGE SCALE GENOMIC DNA]</scope>
    <source>
        <strain evidence="2 3">ATCC 15033</strain>
    </source>
</reference>
<keyword evidence="3" id="KW-1185">Reference proteome</keyword>
<evidence type="ECO:0000256" key="1">
    <source>
        <dbReference type="SAM" id="MobiDB-lite"/>
    </source>
</evidence>
<dbReference type="AlphaFoldDB" id="A0A3R7VUU3"/>
<proteinExistence type="predicted"/>
<evidence type="ECO:0000313" key="3">
    <source>
        <dbReference type="Proteomes" id="UP000283868"/>
    </source>
</evidence>
<protein>
    <recommendedName>
        <fullName evidence="4">Toxin PIN</fullName>
    </recommendedName>
</protein>
<accession>A0A3R7VUU3</accession>
<name>A0A3R7VUU3_PREIN</name>
<evidence type="ECO:0008006" key="4">
    <source>
        <dbReference type="Google" id="ProtNLM"/>
    </source>
</evidence>